<sequence>MALISIILFVLSASIDNFTVAVAYGIKKIKIDLTSNLIIALVSAIGTFIAMTLGKTITNFIPSFYASALGSFILIFIGLYFLYDYFKNIKPSLNIAKKDVNNVSPKEILNTPEIADLDKSGNIDIKESIGLSIALALNNFGLGIGAGISGFNCYLTSSITFIFSILVIPFGVYIAKNFISSLAQKYSSLISAFIIIFLGVLQVFF</sequence>
<proteinExistence type="predicted"/>
<dbReference type="AlphaFoldDB" id="A0A1M6B9F7"/>
<evidence type="ECO:0000256" key="2">
    <source>
        <dbReference type="ARBA" id="ARBA00022692"/>
    </source>
</evidence>
<feature type="transmembrane region" description="Helical" evidence="5">
    <location>
        <begin position="154"/>
        <end position="174"/>
    </location>
</feature>
<accession>A0A1M6B9F7</accession>
<organism evidence="6 7">
    <name type="scientific">Clostridium cavendishii DSM 21758</name>
    <dbReference type="NCBI Taxonomy" id="1121302"/>
    <lineage>
        <taxon>Bacteria</taxon>
        <taxon>Bacillati</taxon>
        <taxon>Bacillota</taxon>
        <taxon>Clostridia</taxon>
        <taxon>Eubacteriales</taxon>
        <taxon>Clostridiaceae</taxon>
        <taxon>Clostridium</taxon>
    </lineage>
</organism>
<dbReference type="NCBIfam" id="TIGR02840">
    <property type="entry name" value="spore_YtaF"/>
    <property type="match status" value="1"/>
</dbReference>
<dbReference type="PANTHER" id="PTHR35529">
    <property type="entry name" value="MANGANESE EFFLUX PUMP MNTP-RELATED"/>
    <property type="match status" value="1"/>
</dbReference>
<dbReference type="STRING" id="1121302.SAMN02745163_00291"/>
<dbReference type="InterPro" id="IPR014205">
    <property type="entry name" value="Spore_YtaF"/>
</dbReference>
<keyword evidence="3 5" id="KW-1133">Transmembrane helix</keyword>
<dbReference type="Proteomes" id="UP000184310">
    <property type="component" value="Unassembled WGS sequence"/>
</dbReference>
<evidence type="ECO:0000256" key="5">
    <source>
        <dbReference type="SAM" id="Phobius"/>
    </source>
</evidence>
<evidence type="ECO:0000256" key="4">
    <source>
        <dbReference type="ARBA" id="ARBA00023136"/>
    </source>
</evidence>
<dbReference type="EMBL" id="FQZB01000003">
    <property type="protein sequence ID" value="SHI45369.1"/>
    <property type="molecule type" value="Genomic_DNA"/>
</dbReference>
<reference evidence="6 7" key="1">
    <citation type="submission" date="2016-11" db="EMBL/GenBank/DDBJ databases">
        <authorList>
            <person name="Jaros S."/>
            <person name="Januszkiewicz K."/>
            <person name="Wedrychowicz H."/>
        </authorList>
    </citation>
    <scope>NUCLEOTIDE SEQUENCE [LARGE SCALE GENOMIC DNA]</scope>
    <source>
        <strain evidence="6 7">DSM 21758</strain>
    </source>
</reference>
<evidence type="ECO:0000256" key="3">
    <source>
        <dbReference type="ARBA" id="ARBA00022989"/>
    </source>
</evidence>
<gene>
    <name evidence="6" type="ORF">SAMN02745163_00291</name>
</gene>
<dbReference type="PANTHER" id="PTHR35529:SF2">
    <property type="entry name" value="SPORULATION PROTEIN YTAF-RELATED"/>
    <property type="match status" value="1"/>
</dbReference>
<dbReference type="Pfam" id="PF02659">
    <property type="entry name" value="Mntp"/>
    <property type="match status" value="1"/>
</dbReference>
<dbReference type="OrthoDB" id="1679205at2"/>
<keyword evidence="1" id="KW-1003">Cell membrane</keyword>
<feature type="transmembrane region" description="Helical" evidence="5">
    <location>
        <begin position="186"/>
        <end position="204"/>
    </location>
</feature>
<keyword evidence="2 5" id="KW-0812">Transmembrane</keyword>
<keyword evidence="7" id="KW-1185">Reference proteome</keyword>
<feature type="transmembrane region" description="Helical" evidence="5">
    <location>
        <begin position="129"/>
        <end position="148"/>
    </location>
</feature>
<protein>
    <submittedName>
        <fullName evidence="6">Putative sporulation protein YtaF</fullName>
    </submittedName>
</protein>
<evidence type="ECO:0000256" key="1">
    <source>
        <dbReference type="ARBA" id="ARBA00022475"/>
    </source>
</evidence>
<evidence type="ECO:0000313" key="7">
    <source>
        <dbReference type="Proteomes" id="UP000184310"/>
    </source>
</evidence>
<feature type="transmembrane region" description="Helical" evidence="5">
    <location>
        <begin position="64"/>
        <end position="83"/>
    </location>
</feature>
<dbReference type="InterPro" id="IPR003810">
    <property type="entry name" value="Mntp/YtaF"/>
</dbReference>
<feature type="transmembrane region" description="Helical" evidence="5">
    <location>
        <begin position="38"/>
        <end position="58"/>
    </location>
</feature>
<name>A0A1M6B9F7_9CLOT</name>
<keyword evidence="4 5" id="KW-0472">Membrane</keyword>
<dbReference type="RefSeq" id="WP_072984552.1">
    <property type="nucleotide sequence ID" value="NZ_FQZB01000003.1"/>
</dbReference>
<evidence type="ECO:0000313" key="6">
    <source>
        <dbReference type="EMBL" id="SHI45369.1"/>
    </source>
</evidence>
<feature type="transmembrane region" description="Helical" evidence="5">
    <location>
        <begin position="6"/>
        <end position="26"/>
    </location>
</feature>